<reference evidence="1" key="1">
    <citation type="journal article" date="2019" name="bioRxiv">
        <title>The Genome of the Zebra Mussel, Dreissena polymorpha: A Resource for Invasive Species Research.</title>
        <authorList>
            <person name="McCartney M.A."/>
            <person name="Auch B."/>
            <person name="Kono T."/>
            <person name="Mallez S."/>
            <person name="Zhang Y."/>
            <person name="Obille A."/>
            <person name="Becker A."/>
            <person name="Abrahante J.E."/>
            <person name="Garbe J."/>
            <person name="Badalamenti J.P."/>
            <person name="Herman A."/>
            <person name="Mangelson H."/>
            <person name="Liachko I."/>
            <person name="Sullivan S."/>
            <person name="Sone E.D."/>
            <person name="Koren S."/>
            <person name="Silverstein K.A.T."/>
            <person name="Beckman K.B."/>
            <person name="Gohl D.M."/>
        </authorList>
    </citation>
    <scope>NUCLEOTIDE SEQUENCE</scope>
    <source>
        <strain evidence="1">Duluth1</strain>
        <tissue evidence="1">Whole animal</tissue>
    </source>
</reference>
<comment type="caution">
    <text evidence="1">The sequence shown here is derived from an EMBL/GenBank/DDBJ whole genome shotgun (WGS) entry which is preliminary data.</text>
</comment>
<reference evidence="1" key="2">
    <citation type="submission" date="2020-11" db="EMBL/GenBank/DDBJ databases">
        <authorList>
            <person name="McCartney M.A."/>
            <person name="Auch B."/>
            <person name="Kono T."/>
            <person name="Mallez S."/>
            <person name="Becker A."/>
            <person name="Gohl D.M."/>
            <person name="Silverstein K.A.T."/>
            <person name="Koren S."/>
            <person name="Bechman K.B."/>
            <person name="Herman A."/>
            <person name="Abrahante J.E."/>
            <person name="Garbe J."/>
        </authorList>
    </citation>
    <scope>NUCLEOTIDE SEQUENCE</scope>
    <source>
        <strain evidence="1">Duluth1</strain>
        <tissue evidence="1">Whole animal</tissue>
    </source>
</reference>
<organism evidence="1 2">
    <name type="scientific">Dreissena polymorpha</name>
    <name type="common">Zebra mussel</name>
    <name type="synonym">Mytilus polymorpha</name>
    <dbReference type="NCBI Taxonomy" id="45954"/>
    <lineage>
        <taxon>Eukaryota</taxon>
        <taxon>Metazoa</taxon>
        <taxon>Spiralia</taxon>
        <taxon>Lophotrochozoa</taxon>
        <taxon>Mollusca</taxon>
        <taxon>Bivalvia</taxon>
        <taxon>Autobranchia</taxon>
        <taxon>Heteroconchia</taxon>
        <taxon>Euheterodonta</taxon>
        <taxon>Imparidentia</taxon>
        <taxon>Neoheterodontei</taxon>
        <taxon>Myida</taxon>
        <taxon>Dreissenoidea</taxon>
        <taxon>Dreissenidae</taxon>
        <taxon>Dreissena</taxon>
    </lineage>
</organism>
<name>A0A9D4E4B2_DREPO</name>
<gene>
    <name evidence="1" type="ORF">DPMN_174200</name>
</gene>
<sequence>MVCYGGRYWNPALVGTHLSDRRFAYACPYLICGARDVESYSQAINVGDGLCRPECGIT</sequence>
<protein>
    <submittedName>
        <fullName evidence="1">Uncharacterized protein</fullName>
    </submittedName>
</protein>
<proteinExistence type="predicted"/>
<evidence type="ECO:0000313" key="2">
    <source>
        <dbReference type="Proteomes" id="UP000828390"/>
    </source>
</evidence>
<evidence type="ECO:0000313" key="1">
    <source>
        <dbReference type="EMBL" id="KAH3772853.1"/>
    </source>
</evidence>
<dbReference type="Proteomes" id="UP000828390">
    <property type="component" value="Unassembled WGS sequence"/>
</dbReference>
<keyword evidence="2" id="KW-1185">Reference proteome</keyword>
<dbReference type="EMBL" id="JAIWYP010000009">
    <property type="protein sequence ID" value="KAH3772853.1"/>
    <property type="molecule type" value="Genomic_DNA"/>
</dbReference>
<dbReference type="AlphaFoldDB" id="A0A9D4E4B2"/>
<accession>A0A9D4E4B2</accession>